<dbReference type="NCBIfam" id="TIGR00361">
    <property type="entry name" value="ComEC_Rec2"/>
    <property type="match status" value="1"/>
</dbReference>
<proteinExistence type="predicted"/>
<evidence type="ECO:0000256" key="2">
    <source>
        <dbReference type="ARBA" id="ARBA00022475"/>
    </source>
</evidence>
<feature type="transmembrane region" description="Helical" evidence="6">
    <location>
        <begin position="253"/>
        <end position="276"/>
    </location>
</feature>
<dbReference type="EMBL" id="AP017372">
    <property type="protein sequence ID" value="BAU57978.1"/>
    <property type="molecule type" value="Genomic_DNA"/>
</dbReference>
<feature type="domain" description="ComEC/Rec2-related protein" evidence="7">
    <location>
        <begin position="231"/>
        <end position="493"/>
    </location>
</feature>
<dbReference type="InterPro" id="IPR025405">
    <property type="entry name" value="DUF4131"/>
</dbReference>
<evidence type="ECO:0000259" key="7">
    <source>
        <dbReference type="Pfam" id="PF03772"/>
    </source>
</evidence>
<keyword evidence="5 6" id="KW-0472">Membrane</keyword>
<dbReference type="Pfam" id="PF13567">
    <property type="entry name" value="DUF4131"/>
    <property type="match status" value="1"/>
</dbReference>
<dbReference type="GO" id="GO:0005886">
    <property type="term" value="C:plasma membrane"/>
    <property type="evidence" value="ECO:0007669"/>
    <property type="project" value="UniProtKB-SubCell"/>
</dbReference>
<gene>
    <name evidence="9" type="ORF">HH1059_12720</name>
</gene>
<dbReference type="RefSeq" id="WP_096409339.1">
    <property type="nucleotide sequence ID" value="NZ_AP017372.2"/>
</dbReference>
<evidence type="ECO:0000256" key="1">
    <source>
        <dbReference type="ARBA" id="ARBA00004651"/>
    </source>
</evidence>
<comment type="subcellular location">
    <subcellularLocation>
        <location evidence="1">Cell membrane</location>
        <topology evidence="1">Multi-pass membrane protein</topology>
    </subcellularLocation>
</comment>
<dbReference type="InterPro" id="IPR052159">
    <property type="entry name" value="Competence_DNA_uptake"/>
</dbReference>
<evidence type="ECO:0000256" key="5">
    <source>
        <dbReference type="ARBA" id="ARBA00023136"/>
    </source>
</evidence>
<dbReference type="InterPro" id="IPR004477">
    <property type="entry name" value="ComEC_N"/>
</dbReference>
<evidence type="ECO:0000256" key="6">
    <source>
        <dbReference type="SAM" id="Phobius"/>
    </source>
</evidence>
<keyword evidence="10" id="KW-1185">Reference proteome</keyword>
<dbReference type="AlphaFoldDB" id="A0A0X8XAQ7"/>
<keyword evidence="3 6" id="KW-0812">Transmembrane</keyword>
<feature type="transmembrane region" description="Helical" evidence="6">
    <location>
        <begin position="336"/>
        <end position="353"/>
    </location>
</feature>
<dbReference type="Proteomes" id="UP000218890">
    <property type="component" value="Chromosome"/>
</dbReference>
<name>A0A0X8XAQ7_HALHR</name>
<dbReference type="InterPro" id="IPR004797">
    <property type="entry name" value="Competence_ComEC/Rec2"/>
</dbReference>
<feature type="transmembrane region" description="Helical" evidence="6">
    <location>
        <begin position="24"/>
        <end position="42"/>
    </location>
</feature>
<dbReference type="NCBIfam" id="TIGR00360">
    <property type="entry name" value="ComEC_N-term"/>
    <property type="match status" value="1"/>
</dbReference>
<evidence type="ECO:0000313" key="9">
    <source>
        <dbReference type="EMBL" id="BAU57978.1"/>
    </source>
</evidence>
<feature type="transmembrane region" description="Helical" evidence="6">
    <location>
        <begin position="288"/>
        <end position="306"/>
    </location>
</feature>
<evidence type="ECO:0000259" key="8">
    <source>
        <dbReference type="Pfam" id="PF13567"/>
    </source>
</evidence>
<dbReference type="Pfam" id="PF03772">
    <property type="entry name" value="Competence"/>
    <property type="match status" value="1"/>
</dbReference>
<feature type="transmembrane region" description="Helical" evidence="6">
    <location>
        <begin position="446"/>
        <end position="465"/>
    </location>
</feature>
<dbReference type="KEGG" id="hhk:HH1059_12720"/>
<keyword evidence="2" id="KW-1003">Cell membrane</keyword>
<feature type="transmembrane region" description="Helical" evidence="6">
    <location>
        <begin position="385"/>
        <end position="404"/>
    </location>
</feature>
<evidence type="ECO:0000256" key="4">
    <source>
        <dbReference type="ARBA" id="ARBA00022989"/>
    </source>
</evidence>
<evidence type="ECO:0000313" key="10">
    <source>
        <dbReference type="Proteomes" id="UP000218890"/>
    </source>
</evidence>
<dbReference type="PANTHER" id="PTHR30619">
    <property type="entry name" value="DNA INTERNALIZATION/COMPETENCE PROTEIN COMEC/REC2"/>
    <property type="match status" value="1"/>
</dbReference>
<accession>A0A0X8XAQ7</accession>
<sequence>MRAGLLAFCLAVIATTQLLTATLSSLVIVVLLVLCLVSYPLLPRGWRWPLAAVLGLVWASYNAQSLIEQQLPVEAGQTDAYLELFITGVPEQGSNYTLFHARVNKVIEGEVGPDLGGLLRLRWYSRGAAEQAAFPGATQKHQATHLEAGQTWRLRLRLRPPDGFLNPAGFDYQRWLFVRQITATGHVRTSTDNRLIEARPTIHTWRTRIAQSMAENLPASAQLGLVQGLGVAVREGISDEHWQILSHTGTAHLLAISGMHIGMVAATFGWLFATCWRCIPPLVRRVPALIAGTLAGVSAAAGYAALAGFTLPTQRALVMVCVFALALVMRRSLQPWHSFILAAAAVLIIDPWAPLGAGFWLSFGAVAVILLATQGRLLGNGLWPWLRLQGVVGIALLPATALWFNHLPWLSPVANWIAVPWVSFAVVPLVLIGVVLLPLSDPLAGLVWQAADISLAGLMAVLGTLEAQLGSYTISAAPRYFIVLASVGVLYLLAPRGLPGRWLALPLMFSLLLIPANTQKQQTTAVMFDTGGAMAFIVHAGGEAVVYGLGPGGGLDGVSVALEPYVEQHGLRISAWIVPREGDLWSGALGRAQRTWQQVTWIDNPYDCANWRTELGSLSLATRVTEQGCSLRLTGEAGVVNVTPHLPLGTSKNLPGTIICPGAEDAVNPSLEASLRHPRRQDPHIGANDCSREVFRGASLEVSKLDSDQLLDSVNDKSSKSLYPQYLIGLRDCTDDYEGEDVNPVAGGGCDLALARLSNLDGELEEIASTSRDGAITFYPEEGYLQPQTEVERRGRVFHRQSREGRE</sequence>
<feature type="transmembrane region" description="Helical" evidence="6">
    <location>
        <begin position="416"/>
        <end position="439"/>
    </location>
</feature>
<keyword evidence="4 6" id="KW-1133">Transmembrane helix</keyword>
<evidence type="ECO:0000256" key="3">
    <source>
        <dbReference type="ARBA" id="ARBA00022692"/>
    </source>
</evidence>
<dbReference type="PANTHER" id="PTHR30619:SF1">
    <property type="entry name" value="RECOMBINATION PROTEIN 2"/>
    <property type="match status" value="1"/>
</dbReference>
<feature type="transmembrane region" description="Helical" evidence="6">
    <location>
        <begin position="477"/>
        <end position="494"/>
    </location>
</feature>
<organism evidence="9 10">
    <name type="scientific">Halorhodospira halochloris</name>
    <name type="common">Ectothiorhodospira halochloris</name>
    <dbReference type="NCBI Taxonomy" id="1052"/>
    <lineage>
        <taxon>Bacteria</taxon>
        <taxon>Pseudomonadati</taxon>
        <taxon>Pseudomonadota</taxon>
        <taxon>Gammaproteobacteria</taxon>
        <taxon>Chromatiales</taxon>
        <taxon>Ectothiorhodospiraceae</taxon>
        <taxon>Halorhodospira</taxon>
    </lineage>
</organism>
<dbReference type="OrthoDB" id="9761531at2"/>
<feature type="domain" description="DUF4131" evidence="8">
    <location>
        <begin position="26"/>
        <end position="191"/>
    </location>
</feature>
<protein>
    <submittedName>
        <fullName evidence="9">DNA internalization-related competence protein ComEC/Rec2</fullName>
    </submittedName>
</protein>
<dbReference type="GO" id="GO:0030420">
    <property type="term" value="P:establishment of competence for transformation"/>
    <property type="evidence" value="ECO:0007669"/>
    <property type="project" value="InterPro"/>
</dbReference>
<reference evidence="9" key="1">
    <citation type="submission" date="2016-02" db="EMBL/GenBank/DDBJ databases">
        <title>Halorhodospira halochloris DSM-1059 complete genome, version 2.</title>
        <authorList>
            <person name="Tsukatani Y."/>
        </authorList>
    </citation>
    <scope>NUCLEOTIDE SEQUENCE</scope>
    <source>
        <strain evidence="9">DSM 1059</strain>
    </source>
</reference>